<comment type="similarity">
    <text evidence="1">Belongs to the 3-beta-HSD family.</text>
</comment>
<evidence type="ECO:0000313" key="5">
    <source>
        <dbReference type="Proteomes" id="UP000030700"/>
    </source>
</evidence>
<evidence type="ECO:0000256" key="2">
    <source>
        <dbReference type="ARBA" id="ARBA00023002"/>
    </source>
</evidence>
<reference evidence="4" key="1">
    <citation type="journal article" date="2015" name="PeerJ">
        <title>First genomic representation of candidate bacterial phylum KSB3 points to enhanced environmental sensing as a trigger of wastewater bulking.</title>
        <authorList>
            <person name="Sekiguchi Y."/>
            <person name="Ohashi A."/>
            <person name="Parks D.H."/>
            <person name="Yamauchi T."/>
            <person name="Tyson G.W."/>
            <person name="Hugenholtz P."/>
        </authorList>
    </citation>
    <scope>NUCLEOTIDE SEQUENCE [LARGE SCALE GENOMIC DNA]</scope>
</reference>
<dbReference type="Gene3D" id="3.40.50.720">
    <property type="entry name" value="NAD(P)-binding Rossmann-like Domain"/>
    <property type="match status" value="1"/>
</dbReference>
<dbReference type="Proteomes" id="UP000030700">
    <property type="component" value="Unassembled WGS sequence"/>
</dbReference>
<dbReference type="GO" id="GO:0016853">
    <property type="term" value="F:isomerase activity"/>
    <property type="evidence" value="ECO:0007669"/>
    <property type="project" value="UniProtKB-KW"/>
</dbReference>
<sequence length="332" mass="37227">MKKKILVTGGGGFLGRYIVEQLRERGDVVTVFARGNYPELERIGATLTRGDLQDNDAIQAACAGMDAVFHVAARPGIWGTWESFYQPNVVGTQNVIDACRTQRVPKLIFTSSPSVVFDNQPQAGCDERLPYPTQFENFYSQTKALAEQMVIHANTSELLTVSLRPHLIWGPRDPHLLPRLIARAKAGQLMQVGEGKNCVDMTYVEDAARAHLLAEQALQPGSPVAGSIYFISQDAPTNLWNWIRELLQTLEIPPIKRTISQGTARTLGAAMELIWRSCRLSTEPRMTRFLASELALDHYYDISRAKHDFGYVPQFSMETALERTLPYLRKYA</sequence>
<dbReference type="AlphaFoldDB" id="A0A081BLM0"/>
<dbReference type="STRING" id="1499966.U14_02529"/>
<evidence type="ECO:0000259" key="3">
    <source>
        <dbReference type="Pfam" id="PF01073"/>
    </source>
</evidence>
<dbReference type="InterPro" id="IPR050177">
    <property type="entry name" value="Lipid_A_modif_metabolic_enz"/>
</dbReference>
<accession>A0A081BLM0</accession>
<keyword evidence="5" id="KW-1185">Reference proteome</keyword>
<evidence type="ECO:0000313" key="4">
    <source>
        <dbReference type="EMBL" id="GAK51286.1"/>
    </source>
</evidence>
<proteinExistence type="inferred from homology"/>
<dbReference type="PANTHER" id="PTHR43245:SF51">
    <property type="entry name" value="SHORT CHAIN DEHYDROGENASE_REDUCTASE FAMILY 42E, MEMBER 2"/>
    <property type="match status" value="1"/>
</dbReference>
<dbReference type="SUPFAM" id="SSF51735">
    <property type="entry name" value="NAD(P)-binding Rossmann-fold domains"/>
    <property type="match status" value="1"/>
</dbReference>
<dbReference type="GO" id="GO:0016616">
    <property type="term" value="F:oxidoreductase activity, acting on the CH-OH group of donors, NAD or NADP as acceptor"/>
    <property type="evidence" value="ECO:0007669"/>
    <property type="project" value="InterPro"/>
</dbReference>
<feature type="domain" description="3-beta hydroxysteroid dehydrogenase/isomerase" evidence="3">
    <location>
        <begin position="6"/>
        <end position="254"/>
    </location>
</feature>
<dbReference type="InterPro" id="IPR036291">
    <property type="entry name" value="NAD(P)-bd_dom_sf"/>
</dbReference>
<dbReference type="PANTHER" id="PTHR43245">
    <property type="entry name" value="BIFUNCTIONAL POLYMYXIN RESISTANCE PROTEIN ARNA"/>
    <property type="match status" value="1"/>
</dbReference>
<protein>
    <submittedName>
        <fullName evidence="4">3-beta hydroxysteroid dehydrogenase/isomerase</fullName>
    </submittedName>
</protein>
<organism evidence="4">
    <name type="scientific">Candidatus Moduliflexus flocculans</name>
    <dbReference type="NCBI Taxonomy" id="1499966"/>
    <lineage>
        <taxon>Bacteria</taxon>
        <taxon>Candidatus Moduliflexota</taxon>
        <taxon>Candidatus Moduliflexia</taxon>
        <taxon>Candidatus Moduliflexales</taxon>
        <taxon>Candidatus Moduliflexaceae</taxon>
    </lineage>
</organism>
<dbReference type="InterPro" id="IPR002225">
    <property type="entry name" value="3Beta_OHSteriod_DH/Estase"/>
</dbReference>
<name>A0A081BLM0_9BACT</name>
<dbReference type="HOGENOM" id="CLU_007383_6_1_0"/>
<keyword evidence="4" id="KW-0413">Isomerase</keyword>
<dbReference type="GO" id="GO:0006694">
    <property type="term" value="P:steroid biosynthetic process"/>
    <property type="evidence" value="ECO:0007669"/>
    <property type="project" value="InterPro"/>
</dbReference>
<gene>
    <name evidence="4" type="ORF">U14_02529</name>
</gene>
<keyword evidence="2" id="KW-0560">Oxidoreductase</keyword>
<dbReference type="EMBL" id="DF820457">
    <property type="protein sequence ID" value="GAK51286.1"/>
    <property type="molecule type" value="Genomic_DNA"/>
</dbReference>
<dbReference type="Pfam" id="PF01073">
    <property type="entry name" value="3Beta_HSD"/>
    <property type="match status" value="1"/>
</dbReference>
<evidence type="ECO:0000256" key="1">
    <source>
        <dbReference type="ARBA" id="ARBA00009219"/>
    </source>
</evidence>